<dbReference type="PRINTS" id="PR01438">
    <property type="entry name" value="UNVRSLSTRESS"/>
</dbReference>
<organism evidence="3 4">
    <name type="scientific">Mesorhizobium tianshanense</name>
    <dbReference type="NCBI Taxonomy" id="39844"/>
    <lineage>
        <taxon>Bacteria</taxon>
        <taxon>Pseudomonadati</taxon>
        <taxon>Pseudomonadota</taxon>
        <taxon>Alphaproteobacteria</taxon>
        <taxon>Hyphomicrobiales</taxon>
        <taxon>Phyllobacteriaceae</taxon>
        <taxon>Mesorhizobium</taxon>
    </lineage>
</organism>
<gene>
    <name evidence="3" type="ORF">IQ26_00137</name>
</gene>
<dbReference type="Pfam" id="PF00582">
    <property type="entry name" value="Usp"/>
    <property type="match status" value="1"/>
</dbReference>
<dbReference type="AlphaFoldDB" id="A0A562PGS2"/>
<dbReference type="PANTHER" id="PTHR46268">
    <property type="entry name" value="STRESS RESPONSE PROTEIN NHAX"/>
    <property type="match status" value="1"/>
</dbReference>
<accession>A0A562PGS2</accession>
<dbReference type="SUPFAM" id="SSF52402">
    <property type="entry name" value="Adenine nucleotide alpha hydrolases-like"/>
    <property type="match status" value="2"/>
</dbReference>
<evidence type="ECO:0000259" key="2">
    <source>
        <dbReference type="Pfam" id="PF00582"/>
    </source>
</evidence>
<feature type="domain" description="UspA" evidence="2">
    <location>
        <begin position="203"/>
        <end position="322"/>
    </location>
</feature>
<evidence type="ECO:0000313" key="3">
    <source>
        <dbReference type="EMBL" id="TWI43176.1"/>
    </source>
</evidence>
<dbReference type="InterPro" id="IPR006016">
    <property type="entry name" value="UspA"/>
</dbReference>
<dbReference type="Gene3D" id="3.40.50.12370">
    <property type="match status" value="1"/>
</dbReference>
<dbReference type="PANTHER" id="PTHR46268:SF15">
    <property type="entry name" value="UNIVERSAL STRESS PROTEIN HP_0031"/>
    <property type="match status" value="1"/>
</dbReference>
<proteinExistence type="inferred from homology"/>
<name>A0A562PGS2_9HYPH</name>
<comment type="similarity">
    <text evidence="1">Belongs to the universal stress protein A family.</text>
</comment>
<reference evidence="3 4" key="1">
    <citation type="journal article" date="2015" name="Stand. Genomic Sci.">
        <title>Genomic Encyclopedia of Bacterial and Archaeal Type Strains, Phase III: the genomes of soil and plant-associated and newly described type strains.</title>
        <authorList>
            <person name="Whitman W.B."/>
            <person name="Woyke T."/>
            <person name="Klenk H.P."/>
            <person name="Zhou Y."/>
            <person name="Lilburn T.G."/>
            <person name="Beck B.J."/>
            <person name="De Vos P."/>
            <person name="Vandamme P."/>
            <person name="Eisen J.A."/>
            <person name="Garrity G."/>
            <person name="Hugenholtz P."/>
            <person name="Kyrpides N.C."/>
        </authorList>
    </citation>
    <scope>NUCLEOTIDE SEQUENCE [LARGE SCALE GENOMIC DNA]</scope>
    <source>
        <strain evidence="3 4">CGMCC 1.2546</strain>
    </source>
</reference>
<protein>
    <submittedName>
        <fullName evidence="3">Universal stress protein family protein</fullName>
    </submittedName>
</protein>
<evidence type="ECO:0000256" key="1">
    <source>
        <dbReference type="ARBA" id="ARBA00008791"/>
    </source>
</evidence>
<keyword evidence="4" id="KW-1185">Reference proteome</keyword>
<sequence length="324" mass="34350">MGRRKASNFVGPADFDASQGENAGLGYPTLLSDKGVHMLKSILVALDGSSSSIAGASFALRLAGRLSANVEGLGVVNSDWIQRPQPVPVGGLAYKREFDLKLLNSADERIDTVLHAFSSDARRAGITFSTKRIDADALSSIGIESIEHDLVVVGRNSLFDVEGELDRIPLCVDRIFRSGLRPVVMVPDADEGGQAENDTAPLLVAFDGSAAASRTLHMLALLGIAAEREVHILTQDNRSELQAAAEAERACALLRRHGIAWVKGVGLGDRQAGTPAEAILGTAKVLGAGMIVMGAYGHSGIREIFGSCTRAVLTEARQPLFLYH</sequence>
<dbReference type="Proteomes" id="UP000317122">
    <property type="component" value="Unassembled WGS sequence"/>
</dbReference>
<comment type="caution">
    <text evidence="3">The sequence shown here is derived from an EMBL/GenBank/DDBJ whole genome shotgun (WGS) entry which is preliminary data.</text>
</comment>
<dbReference type="InterPro" id="IPR006015">
    <property type="entry name" value="Universal_stress_UspA"/>
</dbReference>
<evidence type="ECO:0000313" key="4">
    <source>
        <dbReference type="Proteomes" id="UP000317122"/>
    </source>
</evidence>
<dbReference type="EMBL" id="VLKT01000001">
    <property type="protein sequence ID" value="TWI43176.1"/>
    <property type="molecule type" value="Genomic_DNA"/>
</dbReference>
<dbReference type="CDD" id="cd00293">
    <property type="entry name" value="USP-like"/>
    <property type="match status" value="1"/>
</dbReference>